<name>A0A2K8SYH8_9NOSO</name>
<evidence type="ECO:0000313" key="1">
    <source>
        <dbReference type="EMBL" id="AUB40403.1"/>
    </source>
</evidence>
<dbReference type="KEGG" id="nfl:COO91_06416"/>
<keyword evidence="2" id="KW-1185">Reference proteome</keyword>
<dbReference type="EMBL" id="CP024785">
    <property type="protein sequence ID" value="AUB40403.1"/>
    <property type="molecule type" value="Genomic_DNA"/>
</dbReference>
<reference evidence="1 2" key="1">
    <citation type="submission" date="2017-11" db="EMBL/GenBank/DDBJ databases">
        <title>Complete genome of a free-living desiccation-tolerant cyanobacterium and its photosynthetic adaptation to extreme terrestrial habitat.</title>
        <authorList>
            <person name="Shang J."/>
        </authorList>
    </citation>
    <scope>NUCLEOTIDE SEQUENCE [LARGE SCALE GENOMIC DNA]</scope>
    <source>
        <strain evidence="1 2">CCNUN1</strain>
    </source>
</reference>
<dbReference type="Proteomes" id="UP000232003">
    <property type="component" value="Chromosome"/>
</dbReference>
<dbReference type="AlphaFoldDB" id="A0A2K8SYH8"/>
<accession>A0A2K8SYH8</accession>
<protein>
    <submittedName>
        <fullName evidence="1">Uncharacterized protein</fullName>
    </submittedName>
</protein>
<gene>
    <name evidence="1" type="ORF">COO91_06416</name>
</gene>
<sequence>MKKPLLNTQVTNYHFSTLKHILPRQDQLIYQLVPRTL</sequence>
<evidence type="ECO:0000313" key="2">
    <source>
        <dbReference type="Proteomes" id="UP000232003"/>
    </source>
</evidence>
<proteinExistence type="predicted"/>
<organism evidence="1 2">
    <name type="scientific">Nostoc flagelliforme CCNUN1</name>
    <dbReference type="NCBI Taxonomy" id="2038116"/>
    <lineage>
        <taxon>Bacteria</taxon>
        <taxon>Bacillati</taxon>
        <taxon>Cyanobacteriota</taxon>
        <taxon>Cyanophyceae</taxon>
        <taxon>Nostocales</taxon>
        <taxon>Nostocaceae</taxon>
        <taxon>Nostoc</taxon>
    </lineage>
</organism>